<dbReference type="EMBL" id="JADBEO010000011">
    <property type="protein sequence ID" value="MDR4306311.1"/>
    <property type="molecule type" value="Genomic_DNA"/>
</dbReference>
<dbReference type="Proteomes" id="UP001181622">
    <property type="component" value="Unassembled WGS sequence"/>
</dbReference>
<keyword evidence="4" id="KW-1185">Reference proteome</keyword>
<proteinExistence type="predicted"/>
<keyword evidence="2" id="KW-1133">Transmembrane helix</keyword>
<feature type="transmembrane region" description="Helical" evidence="2">
    <location>
        <begin position="187"/>
        <end position="210"/>
    </location>
</feature>
<dbReference type="PANTHER" id="PTHR47755:SF1">
    <property type="entry name" value="CELL DIVISION PROTEIN FTSX"/>
    <property type="match status" value="1"/>
</dbReference>
<dbReference type="PANTHER" id="PTHR47755">
    <property type="entry name" value="CELL DIVISION PROTEIN FTSX"/>
    <property type="match status" value="1"/>
</dbReference>
<comment type="caution">
    <text evidence="3">The sequence shown here is derived from an EMBL/GenBank/DDBJ whole genome shotgun (WGS) entry which is preliminary data.</text>
</comment>
<name>A0ABU1DDY2_9HYPH</name>
<sequence length="325" mass="34262">MDAPKAAPARHAPVAPGGGQPAAARPRRRLGPIVPASTVSGRTLTIVIAIMTYLASLTLGGVDLTRRTAAGWERDVVRETTIQIRPAEGRDLDAAVERVEKLARATAGVADVRPYSKDETARLLEPWLGAGLALDELPIPRLVVLKLSPDTPFDDVSLKRALEREAPGATLDDHRRFLDRLVAMARAVVWFGVVVLILMLAATVLSVVFATRGAMASNRDIVQVLHFVGARDSYIASQFQSRFLKLGLRGGIAGGAAAIVTFFLAGAMLSQGVGSATVDQMDALFGAFEIGPSAYIGVCLLVLVVAGLTAGTSRATVYGTLRAMG</sequence>
<organism evidence="3 4">
    <name type="scientific">Chelatococcus sambhunathii</name>
    <dbReference type="NCBI Taxonomy" id="363953"/>
    <lineage>
        <taxon>Bacteria</taxon>
        <taxon>Pseudomonadati</taxon>
        <taxon>Pseudomonadota</taxon>
        <taxon>Alphaproteobacteria</taxon>
        <taxon>Hyphomicrobiales</taxon>
        <taxon>Chelatococcaceae</taxon>
        <taxon>Chelatococcus</taxon>
    </lineage>
</organism>
<keyword evidence="2" id="KW-0472">Membrane</keyword>
<evidence type="ECO:0000313" key="4">
    <source>
        <dbReference type="Proteomes" id="UP001181622"/>
    </source>
</evidence>
<evidence type="ECO:0000256" key="1">
    <source>
        <dbReference type="SAM" id="MobiDB-lite"/>
    </source>
</evidence>
<feature type="transmembrane region" description="Helical" evidence="2">
    <location>
        <begin position="252"/>
        <end position="273"/>
    </location>
</feature>
<keyword evidence="2" id="KW-0812">Transmembrane</keyword>
<dbReference type="InterPro" id="IPR004513">
    <property type="entry name" value="FtsX"/>
</dbReference>
<gene>
    <name evidence="3" type="ORF">IHQ68_06730</name>
</gene>
<feature type="transmembrane region" description="Helical" evidence="2">
    <location>
        <begin position="293"/>
        <end position="312"/>
    </location>
</feature>
<protein>
    <submittedName>
        <fullName evidence="3">ABC transporter permease</fullName>
    </submittedName>
</protein>
<accession>A0ABU1DDY2</accession>
<reference evidence="3" key="1">
    <citation type="submission" date="2020-10" db="EMBL/GenBank/DDBJ databases">
        <authorList>
            <person name="Abbas A."/>
            <person name="Razzaq R."/>
            <person name="Waqas M."/>
            <person name="Abbas N."/>
            <person name="Nielsen T.K."/>
            <person name="Hansen L.H."/>
            <person name="Hussain S."/>
            <person name="Shahid M."/>
        </authorList>
    </citation>
    <scope>NUCLEOTIDE SEQUENCE</scope>
    <source>
        <strain evidence="3">S14</strain>
    </source>
</reference>
<feature type="region of interest" description="Disordered" evidence="1">
    <location>
        <begin position="1"/>
        <end position="29"/>
    </location>
</feature>
<evidence type="ECO:0000313" key="3">
    <source>
        <dbReference type="EMBL" id="MDR4306311.1"/>
    </source>
</evidence>
<evidence type="ECO:0000256" key="2">
    <source>
        <dbReference type="SAM" id="Phobius"/>
    </source>
</evidence>